<dbReference type="CDD" id="cd04657">
    <property type="entry name" value="Piwi_ago-like"/>
    <property type="match status" value="1"/>
</dbReference>
<dbReference type="Pfam" id="PF16486">
    <property type="entry name" value="ArgoN"/>
    <property type="match status" value="1"/>
</dbReference>
<dbReference type="Gene3D" id="3.40.50.2300">
    <property type="match status" value="1"/>
</dbReference>
<dbReference type="Gene3D" id="3.30.420.10">
    <property type="entry name" value="Ribonuclease H-like superfamily/Ribonuclease H"/>
    <property type="match status" value="1"/>
</dbReference>
<evidence type="ECO:0000259" key="3">
    <source>
        <dbReference type="PROSITE" id="PS50822"/>
    </source>
</evidence>
<proteinExistence type="inferred from homology"/>
<comment type="similarity">
    <text evidence="1">Belongs to the argonaute family.</text>
</comment>
<protein>
    <submittedName>
        <fullName evidence="4">Uncharacterized protein</fullName>
    </submittedName>
</protein>
<dbReference type="AlphaFoldDB" id="A0A9W7ZXQ4"/>
<dbReference type="SUPFAM" id="SSF101690">
    <property type="entry name" value="PAZ domain"/>
    <property type="match status" value="1"/>
</dbReference>
<dbReference type="Pfam" id="PF16488">
    <property type="entry name" value="ArgoL2"/>
    <property type="match status" value="1"/>
</dbReference>
<dbReference type="Pfam" id="PF02171">
    <property type="entry name" value="Piwi"/>
    <property type="match status" value="1"/>
</dbReference>
<reference evidence="4" key="1">
    <citation type="submission" date="2022-07" db="EMBL/GenBank/DDBJ databases">
        <title>Phylogenomic reconstructions and comparative analyses of Kickxellomycotina fungi.</title>
        <authorList>
            <person name="Reynolds N.K."/>
            <person name="Stajich J.E."/>
            <person name="Barry K."/>
            <person name="Grigoriev I.V."/>
            <person name="Crous P."/>
            <person name="Smith M.E."/>
        </authorList>
    </citation>
    <scope>NUCLEOTIDE SEQUENCE</scope>
    <source>
        <strain evidence="4">RSA 861</strain>
    </source>
</reference>
<dbReference type="Pfam" id="PF08699">
    <property type="entry name" value="ArgoL1"/>
    <property type="match status" value="1"/>
</dbReference>
<dbReference type="InterPro" id="IPR032472">
    <property type="entry name" value="ArgoL2"/>
</dbReference>
<evidence type="ECO:0000259" key="2">
    <source>
        <dbReference type="PROSITE" id="PS50821"/>
    </source>
</evidence>
<gene>
    <name evidence="4" type="ORF">IWQ60_007414</name>
</gene>
<dbReference type="InterPro" id="IPR036085">
    <property type="entry name" value="PAZ_dom_sf"/>
</dbReference>
<dbReference type="SMART" id="SM00949">
    <property type="entry name" value="PAZ"/>
    <property type="match status" value="1"/>
</dbReference>
<dbReference type="PANTHER" id="PTHR22891">
    <property type="entry name" value="EUKARYOTIC TRANSLATION INITIATION FACTOR 2C"/>
    <property type="match status" value="1"/>
</dbReference>
<accession>A0A9W7ZXQ4</accession>
<dbReference type="SUPFAM" id="SSF53098">
    <property type="entry name" value="Ribonuclease H-like"/>
    <property type="match status" value="1"/>
</dbReference>
<dbReference type="InterPro" id="IPR032473">
    <property type="entry name" value="Argonaute_Mid_dom"/>
</dbReference>
<dbReference type="InterPro" id="IPR014811">
    <property type="entry name" value="ArgoL1"/>
</dbReference>
<organism evidence="4 5">
    <name type="scientific">Tieghemiomyces parasiticus</name>
    <dbReference type="NCBI Taxonomy" id="78921"/>
    <lineage>
        <taxon>Eukaryota</taxon>
        <taxon>Fungi</taxon>
        <taxon>Fungi incertae sedis</taxon>
        <taxon>Zoopagomycota</taxon>
        <taxon>Kickxellomycotina</taxon>
        <taxon>Dimargaritomycetes</taxon>
        <taxon>Dimargaritales</taxon>
        <taxon>Dimargaritaceae</taxon>
        <taxon>Tieghemiomyces</taxon>
    </lineage>
</organism>
<feature type="domain" description="Piwi" evidence="3">
    <location>
        <begin position="510"/>
        <end position="811"/>
    </location>
</feature>
<evidence type="ECO:0000313" key="5">
    <source>
        <dbReference type="Proteomes" id="UP001150569"/>
    </source>
</evidence>
<dbReference type="SMART" id="SM01163">
    <property type="entry name" value="DUF1785"/>
    <property type="match status" value="1"/>
</dbReference>
<dbReference type="InterPro" id="IPR036397">
    <property type="entry name" value="RNaseH_sf"/>
</dbReference>
<dbReference type="Proteomes" id="UP001150569">
    <property type="component" value="Unassembled WGS sequence"/>
</dbReference>
<evidence type="ECO:0000313" key="4">
    <source>
        <dbReference type="EMBL" id="KAJ1918807.1"/>
    </source>
</evidence>
<dbReference type="InterPro" id="IPR003165">
    <property type="entry name" value="Piwi"/>
</dbReference>
<dbReference type="InterPro" id="IPR012337">
    <property type="entry name" value="RNaseH-like_sf"/>
</dbReference>
<dbReference type="PROSITE" id="PS50822">
    <property type="entry name" value="PIWI"/>
    <property type="match status" value="1"/>
</dbReference>
<sequence>MAIDSQFAPRPGVGTTGKKVNVEANFYEITAFTTGKIYQYDFQVEGKVPPALYRDIFRAVDKYHGPTLFKGAHPVFDGRAQVYSASRLAISDGAPFDVYLEEDYARHQTAPPGRGPKPFQVTLKFATTVNMQELRDFIDGKHKDLDRITSCLNALDLAFHQHPASQHVSAKNSFYTPDGVRPLSGGIEVWSGLFQSVRPAPGRLLLNVDVSSCAFYSPGSLLDRALQYIGLRRPEDLQLGPRSPQYRALRKALKGVPITVTHREDNRRYKIRDVQSEGANRSMFQMTKDDGTEEKVSVADYFQRTLNISLRYPYLPCVEVKRGVLLPLEVCTVASGVRYARKLTPVQTAEMIKFTCIRPHDRFNRIRNNAPQLINFNNPYLKAFGIRVNPRILVTPARTLTPPSLVYDQRGQGQQVSPRDGAWNMKGLRFNTPSALRSYGILVLDRHHPRMVAALSSAINELFRACGQVGMQLTDKRAQPVFASPHSNLQQGLRNAWNEGHKACGAAPQVVFVILPSTDAQVYGEIKRISDTVMGAPTQCLQSGKLQKGGIQYMANVALKLNVKLRGVNCQLRPGQVPFLTSNPTMVVGADVTHPEPGSVGQNSIAAIVATLDSSYARFTSRVDHQTPGTEMIANMEAMFFSLLRTFETSSKRLPSCILFYRDGVSDSQFSTVLDFEVAAIRRACAKAKVGYAPRITFVTCQKRHHVRFRPVNRQDEERSGNCRAGTVVDTHITNPALFDFYLQAHSGLQGTSRPVHYTVLLDENRLTADVLQDMTNRLCYAFPRCTRTVSLCTPAYMADVLAARARYHKPASLFIDDTSSQASGASAPTSAYASASFKPSLYDTLFYM</sequence>
<name>A0A9W7ZXQ4_9FUNG</name>
<dbReference type="Pfam" id="PF02170">
    <property type="entry name" value="PAZ"/>
    <property type="match status" value="1"/>
</dbReference>
<evidence type="ECO:0000256" key="1">
    <source>
        <dbReference type="RuleBase" id="RU361178"/>
    </source>
</evidence>
<dbReference type="EMBL" id="JANBPT010000493">
    <property type="protein sequence ID" value="KAJ1918807.1"/>
    <property type="molecule type" value="Genomic_DNA"/>
</dbReference>
<keyword evidence="5" id="KW-1185">Reference proteome</keyword>
<dbReference type="InterPro" id="IPR003100">
    <property type="entry name" value="PAZ_dom"/>
</dbReference>
<dbReference type="Pfam" id="PF16487">
    <property type="entry name" value="ArgoMid"/>
    <property type="match status" value="1"/>
</dbReference>
<dbReference type="OrthoDB" id="10252740at2759"/>
<dbReference type="PROSITE" id="PS50821">
    <property type="entry name" value="PAZ"/>
    <property type="match status" value="1"/>
</dbReference>
<dbReference type="Gene3D" id="2.170.260.10">
    <property type="entry name" value="paz domain"/>
    <property type="match status" value="1"/>
</dbReference>
<dbReference type="CDD" id="cd02846">
    <property type="entry name" value="PAZ_argonaute_like"/>
    <property type="match status" value="1"/>
</dbReference>
<comment type="caution">
    <text evidence="4">The sequence shown here is derived from an EMBL/GenBank/DDBJ whole genome shotgun (WGS) entry which is preliminary data.</text>
</comment>
<dbReference type="InterPro" id="IPR045246">
    <property type="entry name" value="Piwi_ago-like"/>
</dbReference>
<feature type="domain" description="PAZ" evidence="2">
    <location>
        <begin position="235"/>
        <end position="335"/>
    </location>
</feature>
<dbReference type="GO" id="GO:0003723">
    <property type="term" value="F:RNA binding"/>
    <property type="evidence" value="ECO:0007669"/>
    <property type="project" value="InterPro"/>
</dbReference>
<dbReference type="SMART" id="SM00950">
    <property type="entry name" value="Piwi"/>
    <property type="match status" value="1"/>
</dbReference>
<dbReference type="InterPro" id="IPR032474">
    <property type="entry name" value="Argonaute_N"/>
</dbReference>